<reference evidence="2" key="1">
    <citation type="submission" date="2009-08" db="EMBL/GenBank/DDBJ databases">
        <title>Annotation of Salpingoeca rosetta.</title>
        <authorList>
            <consortium name="The Broad Institute Genome Sequencing Platform"/>
            <person name="Russ C."/>
            <person name="Cuomo C."/>
            <person name="Burger G."/>
            <person name="Gray M.W."/>
            <person name="Holland P.W.H."/>
            <person name="King N."/>
            <person name="Lang F.B.F."/>
            <person name="Roger A.J."/>
            <person name="Ruiz-Trillo I."/>
            <person name="Young S.K."/>
            <person name="Zeng Q."/>
            <person name="Gargeya S."/>
            <person name="Alvarado L."/>
            <person name="Berlin A."/>
            <person name="Chapman S.B."/>
            <person name="Chen Z."/>
            <person name="Freedman E."/>
            <person name="Gellesch M."/>
            <person name="Goldberg J."/>
            <person name="Griggs A."/>
            <person name="Gujja S."/>
            <person name="Heilman E."/>
            <person name="Heiman D."/>
            <person name="Howarth C."/>
            <person name="Mehta T."/>
            <person name="Neiman D."/>
            <person name="Pearson M."/>
            <person name="Roberts A."/>
            <person name="Saif S."/>
            <person name="Shea T."/>
            <person name="Shenoy N."/>
            <person name="Sisk P."/>
            <person name="Stolte C."/>
            <person name="Sykes S."/>
            <person name="White J."/>
            <person name="Yandava C."/>
            <person name="Haas B."/>
            <person name="Nusbaum C."/>
            <person name="Birren B."/>
        </authorList>
    </citation>
    <scope>NUCLEOTIDE SEQUENCE [LARGE SCALE GENOMIC DNA]</scope>
    <source>
        <strain evidence="2">ATCC 50818</strain>
    </source>
</reference>
<dbReference type="RefSeq" id="XP_004996338.1">
    <property type="nucleotide sequence ID" value="XM_004996281.1"/>
</dbReference>
<dbReference type="KEGG" id="sre:PTSG_02829"/>
<organism evidence="3">
    <name type="scientific">Salpingoeca rosetta (strain ATCC 50818 / BSB-021)</name>
    <dbReference type="NCBI Taxonomy" id="946362"/>
    <lineage>
        <taxon>Eukaryota</taxon>
        <taxon>Choanoflagellata</taxon>
        <taxon>Craspedida</taxon>
        <taxon>Salpingoecidae</taxon>
        <taxon>Salpingoeca</taxon>
    </lineage>
</organism>
<feature type="region of interest" description="Disordered" evidence="1">
    <location>
        <begin position="62"/>
        <end position="83"/>
    </location>
</feature>
<evidence type="ECO:0000313" key="2">
    <source>
        <dbReference type="EMBL" id="EGD82155.1"/>
    </source>
</evidence>
<keyword evidence="3" id="KW-1185">Reference proteome</keyword>
<evidence type="ECO:0000313" key="3">
    <source>
        <dbReference type="Proteomes" id="UP000007799"/>
    </source>
</evidence>
<dbReference type="InParanoid" id="F2U3G1"/>
<dbReference type="Proteomes" id="UP000007799">
    <property type="component" value="Unassembled WGS sequence"/>
</dbReference>
<gene>
    <name evidence="2" type="ORF">PTSG_02829</name>
</gene>
<dbReference type="EMBL" id="GL832960">
    <property type="protein sequence ID" value="EGD82155.1"/>
    <property type="molecule type" value="Genomic_DNA"/>
</dbReference>
<dbReference type="AlphaFoldDB" id="F2U3G1"/>
<protein>
    <submittedName>
        <fullName evidence="2">Uncharacterized protein</fullName>
    </submittedName>
</protein>
<accession>F2U3G1</accession>
<name>F2U3G1_SALR5</name>
<feature type="region of interest" description="Disordered" evidence="1">
    <location>
        <begin position="360"/>
        <end position="381"/>
    </location>
</feature>
<sequence>MAERPVLRPVSMEPAYNEFVVNNKESATDAIEERRHGILQVLKDTFDAVKGQMQAFLDAVHEEQERNQGSEFEDHVRQQYSDDDADSVQEVDVHAGLESDLEDFPSLDNAQNAGDVRAPIADVRNIIKAFKKHRADFEDTFGELQDLYPLEADLDFDGLRIDVENAAEDLVEGADAFAAHHDHAEAAPGVGAQEYGEACATAFLQWIENSAREALSITLLDKLEELLNTDEPLWPLYVVTAGKLDDGKKRIMYVGKSTNYLNRFKGGHTAFCKLLHPDFSGETHRPFEVTLFDVTVNDQSLTGLDNSADLLTCVEQSTIWRFRSPLNSADQGRENLKLEKADNAELAKTLTIELDNVSDEKTISMQSPQRTHGDLQAKLAP</sequence>
<dbReference type="GeneID" id="16076924"/>
<evidence type="ECO:0000256" key="1">
    <source>
        <dbReference type="SAM" id="MobiDB-lite"/>
    </source>
</evidence>
<proteinExistence type="predicted"/>
<feature type="compositionally biased region" description="Basic and acidic residues" evidence="1">
    <location>
        <begin position="62"/>
        <end position="77"/>
    </location>
</feature>